<name>A0A2V4BX55_9FLAO</name>
<evidence type="ECO:0000313" key="2">
    <source>
        <dbReference type="EMBL" id="PXY43576.1"/>
    </source>
</evidence>
<evidence type="ECO:0000256" key="1">
    <source>
        <dbReference type="SAM" id="MobiDB-lite"/>
    </source>
</evidence>
<dbReference type="Proteomes" id="UP000247681">
    <property type="component" value="Unassembled WGS sequence"/>
</dbReference>
<gene>
    <name evidence="2" type="ORF">DMB68_18480</name>
</gene>
<proteinExistence type="predicted"/>
<sequence length="85" mass="9593">MQLGSTKSSNEKLSDLPEVKHHVSRGGTPRNIAEKKIIASLDYLINDIVNDTHDNDTGGSICKSWKENLKQLILQNKFKLQQFLT</sequence>
<feature type="compositionally biased region" description="Basic and acidic residues" evidence="1">
    <location>
        <begin position="9"/>
        <end position="21"/>
    </location>
</feature>
<feature type="region of interest" description="Disordered" evidence="1">
    <location>
        <begin position="1"/>
        <end position="27"/>
    </location>
</feature>
<comment type="caution">
    <text evidence="2">The sequence shown here is derived from an EMBL/GenBank/DDBJ whole genome shotgun (WGS) entry which is preliminary data.</text>
</comment>
<dbReference type="AlphaFoldDB" id="A0A2V4BX55"/>
<evidence type="ECO:0000313" key="3">
    <source>
        <dbReference type="Proteomes" id="UP000247681"/>
    </source>
</evidence>
<keyword evidence="3" id="KW-1185">Reference proteome</keyword>
<organism evidence="2 3">
    <name type="scientific">Flavobacterium hydrophilum</name>
    <dbReference type="NCBI Taxonomy" id="2211445"/>
    <lineage>
        <taxon>Bacteria</taxon>
        <taxon>Pseudomonadati</taxon>
        <taxon>Bacteroidota</taxon>
        <taxon>Flavobacteriia</taxon>
        <taxon>Flavobacteriales</taxon>
        <taxon>Flavobacteriaceae</taxon>
        <taxon>Flavobacterium</taxon>
    </lineage>
</organism>
<protein>
    <submittedName>
        <fullName evidence="2">Uncharacterized protein</fullName>
    </submittedName>
</protein>
<reference evidence="2 3" key="1">
    <citation type="submission" date="2018-05" db="EMBL/GenBank/DDBJ databases">
        <title>Flavobacterium sp. strain IMCC34758, incomplete genome.</title>
        <authorList>
            <person name="Joung Y."/>
        </authorList>
    </citation>
    <scope>NUCLEOTIDE SEQUENCE [LARGE SCALE GENOMIC DNA]</scope>
    <source>
        <strain evidence="2 3">IMCC34758</strain>
    </source>
</reference>
<dbReference type="EMBL" id="QJHL01000005">
    <property type="protein sequence ID" value="PXY43576.1"/>
    <property type="molecule type" value="Genomic_DNA"/>
</dbReference>
<accession>A0A2V4BX55</accession>